<dbReference type="Pfam" id="PF13358">
    <property type="entry name" value="DDE_3"/>
    <property type="match status" value="1"/>
</dbReference>
<dbReference type="InterPro" id="IPR036397">
    <property type="entry name" value="RNaseH_sf"/>
</dbReference>
<dbReference type="SUPFAM" id="SSF46689">
    <property type="entry name" value="Homeodomain-like"/>
    <property type="match status" value="1"/>
</dbReference>
<reference evidence="4 5" key="1">
    <citation type="submission" date="2023-11" db="EMBL/GenBank/DDBJ databases">
        <authorList>
            <person name="Hedman E."/>
            <person name="Englund M."/>
            <person name="Stromberg M."/>
            <person name="Nyberg Akerstrom W."/>
            <person name="Nylinder S."/>
            <person name="Jareborg N."/>
            <person name="Kallberg Y."/>
            <person name="Kronander E."/>
        </authorList>
    </citation>
    <scope>NUCLEOTIDE SEQUENCE [LARGE SCALE GENOMIC DNA]</scope>
</reference>
<accession>A0AAV1LLU2</accession>
<evidence type="ECO:0000259" key="2">
    <source>
        <dbReference type="Pfam" id="PF01498"/>
    </source>
</evidence>
<sequence>MPDLTSLEIIRADEMRRNGHTYRSIASRLRRPVSTIHRSMQRYRSSNSLVRRRGQGRKRCTSRRDDSFLQLGVRRNTRLTAVQARNELEDVRGVRVSERTVRRRFEKVGLGSYIPAKGPKLERRHRVNRLCYAREHRHWDLNEWQQGLFTDGCRVLLKQIDGRQRIWRRKGERHIQSNFEHTVAYGGGSIMVWGGICLGARTELVIVTGRTMTADRYIRDILEEHVVPFTPFIGDDFVLMQDNVRAHSAQSVQVYLSHVGIPVMQWPANSPDMNPIEHVWDLLKRRVKSRMPPPNNLNELGNALLEEWERLPQEIIDNIICSMPRRMETVIRARGGNTRY</sequence>
<evidence type="ECO:0000313" key="4">
    <source>
        <dbReference type="EMBL" id="CAK1595007.1"/>
    </source>
</evidence>
<dbReference type="AlphaFoldDB" id="A0AAV1LLU2"/>
<dbReference type="PANTHER" id="PTHR23022">
    <property type="entry name" value="TRANSPOSABLE ELEMENT-RELATED"/>
    <property type="match status" value="1"/>
</dbReference>
<evidence type="ECO:0000256" key="1">
    <source>
        <dbReference type="ARBA" id="ARBA00004123"/>
    </source>
</evidence>
<dbReference type="Proteomes" id="UP001314205">
    <property type="component" value="Unassembled WGS sequence"/>
</dbReference>
<dbReference type="Gene3D" id="3.30.420.10">
    <property type="entry name" value="Ribonuclease H-like superfamily/Ribonuclease H"/>
    <property type="match status" value="1"/>
</dbReference>
<feature type="domain" description="Transposase Tc1-like" evidence="2">
    <location>
        <begin position="72"/>
        <end position="138"/>
    </location>
</feature>
<comment type="subcellular location">
    <subcellularLocation>
        <location evidence="1">Nucleus</location>
    </subcellularLocation>
</comment>
<dbReference type="Pfam" id="PF01498">
    <property type="entry name" value="HTH_Tnp_Tc3_2"/>
    <property type="match status" value="1"/>
</dbReference>
<dbReference type="InterPro" id="IPR052338">
    <property type="entry name" value="Transposase_5"/>
</dbReference>
<dbReference type="GO" id="GO:0005634">
    <property type="term" value="C:nucleus"/>
    <property type="evidence" value="ECO:0007669"/>
    <property type="project" value="UniProtKB-SubCell"/>
</dbReference>
<dbReference type="GO" id="GO:0015074">
    <property type="term" value="P:DNA integration"/>
    <property type="evidence" value="ECO:0007669"/>
    <property type="project" value="InterPro"/>
</dbReference>
<gene>
    <name evidence="4" type="ORF">PARMNEM_LOCUS14558</name>
</gene>
<protein>
    <recommendedName>
        <fullName evidence="6">Transposase</fullName>
    </recommendedName>
</protein>
<evidence type="ECO:0008006" key="6">
    <source>
        <dbReference type="Google" id="ProtNLM"/>
    </source>
</evidence>
<evidence type="ECO:0000259" key="3">
    <source>
        <dbReference type="Pfam" id="PF13358"/>
    </source>
</evidence>
<name>A0AAV1LLU2_9NEOP</name>
<dbReference type="PANTHER" id="PTHR23022:SF135">
    <property type="entry name" value="SI:DKEY-77F5.3"/>
    <property type="match status" value="1"/>
</dbReference>
<organism evidence="4 5">
    <name type="scientific">Parnassius mnemosyne</name>
    <name type="common">clouded apollo</name>
    <dbReference type="NCBI Taxonomy" id="213953"/>
    <lineage>
        <taxon>Eukaryota</taxon>
        <taxon>Metazoa</taxon>
        <taxon>Ecdysozoa</taxon>
        <taxon>Arthropoda</taxon>
        <taxon>Hexapoda</taxon>
        <taxon>Insecta</taxon>
        <taxon>Pterygota</taxon>
        <taxon>Neoptera</taxon>
        <taxon>Endopterygota</taxon>
        <taxon>Lepidoptera</taxon>
        <taxon>Glossata</taxon>
        <taxon>Ditrysia</taxon>
        <taxon>Papilionoidea</taxon>
        <taxon>Papilionidae</taxon>
        <taxon>Parnassiinae</taxon>
        <taxon>Parnassini</taxon>
        <taxon>Parnassius</taxon>
        <taxon>Driopa</taxon>
    </lineage>
</organism>
<dbReference type="InterPro" id="IPR002492">
    <property type="entry name" value="Transposase_Tc1-like"/>
</dbReference>
<dbReference type="InterPro" id="IPR038717">
    <property type="entry name" value="Tc1-like_DDE_dom"/>
</dbReference>
<evidence type="ECO:0000313" key="5">
    <source>
        <dbReference type="Proteomes" id="UP001314205"/>
    </source>
</evidence>
<dbReference type="GO" id="GO:0003677">
    <property type="term" value="F:DNA binding"/>
    <property type="evidence" value="ECO:0007669"/>
    <property type="project" value="InterPro"/>
</dbReference>
<comment type="caution">
    <text evidence="4">The sequence shown here is derived from an EMBL/GenBank/DDBJ whole genome shotgun (WGS) entry which is preliminary data.</text>
</comment>
<keyword evidence="5" id="KW-1185">Reference proteome</keyword>
<dbReference type="GO" id="GO:0006313">
    <property type="term" value="P:DNA transposition"/>
    <property type="evidence" value="ECO:0007669"/>
    <property type="project" value="InterPro"/>
</dbReference>
<feature type="domain" description="Tc1-like transposase DDE" evidence="3">
    <location>
        <begin position="160"/>
        <end position="290"/>
    </location>
</feature>
<dbReference type="InterPro" id="IPR009057">
    <property type="entry name" value="Homeodomain-like_sf"/>
</dbReference>
<proteinExistence type="predicted"/>
<dbReference type="EMBL" id="CAVLGL010000091">
    <property type="protein sequence ID" value="CAK1595007.1"/>
    <property type="molecule type" value="Genomic_DNA"/>
</dbReference>